<dbReference type="InterPro" id="IPR009057">
    <property type="entry name" value="Homeodomain-like_sf"/>
</dbReference>
<evidence type="ECO:0000313" key="3">
    <source>
        <dbReference type="Proteomes" id="UP000254875"/>
    </source>
</evidence>
<evidence type="ECO:0000313" key="2">
    <source>
        <dbReference type="EMBL" id="RDJ98900.1"/>
    </source>
</evidence>
<keyword evidence="1" id="KW-0175">Coiled coil</keyword>
<evidence type="ECO:0000256" key="1">
    <source>
        <dbReference type="SAM" id="Coils"/>
    </source>
</evidence>
<dbReference type="SUPFAM" id="SSF46689">
    <property type="entry name" value="Homeodomain-like"/>
    <property type="match status" value="1"/>
</dbReference>
<dbReference type="InterPro" id="IPR036388">
    <property type="entry name" value="WH-like_DNA-bd_sf"/>
</dbReference>
<dbReference type="Pfam" id="PF01527">
    <property type="entry name" value="HTH_Tnp_1"/>
    <property type="match status" value="1"/>
</dbReference>
<comment type="caution">
    <text evidence="2">The sequence shown here is derived from an EMBL/GenBank/DDBJ whole genome shotgun (WGS) entry which is preliminary data.</text>
</comment>
<dbReference type="InterPro" id="IPR002514">
    <property type="entry name" value="Transposase_8"/>
</dbReference>
<sequence>MRRTSEMLDLQDSCYPVQEEVPIMAKHRNPYPPEFRAQMVELVKAGRTPQELAREFEPTAQTIINWVAQSDRDAGVRQDGLTTAERQELTRLRRKVRQLEMERDILSHAAAWFARETGAVPPKGTDS</sequence>
<protein>
    <recommendedName>
        <fullName evidence="4">Transposase</fullName>
    </recommendedName>
</protein>
<accession>A0A370MZW2</accession>
<dbReference type="GO" id="GO:0004803">
    <property type="term" value="F:transposase activity"/>
    <property type="evidence" value="ECO:0007669"/>
    <property type="project" value="InterPro"/>
</dbReference>
<gene>
    <name evidence="2" type="ORF">DLM46_31210</name>
</gene>
<dbReference type="AlphaFoldDB" id="A0A370MZW2"/>
<dbReference type="GO" id="GO:0003677">
    <property type="term" value="F:DNA binding"/>
    <property type="evidence" value="ECO:0007669"/>
    <property type="project" value="InterPro"/>
</dbReference>
<evidence type="ECO:0008006" key="4">
    <source>
        <dbReference type="Google" id="ProtNLM"/>
    </source>
</evidence>
<proteinExistence type="predicted"/>
<keyword evidence="3" id="KW-1185">Reference proteome</keyword>
<dbReference type="EMBL" id="QHKS01000028">
    <property type="protein sequence ID" value="RDJ98900.1"/>
    <property type="molecule type" value="Genomic_DNA"/>
</dbReference>
<organism evidence="2 3">
    <name type="scientific">Paraburkholderia lacunae</name>
    <dbReference type="NCBI Taxonomy" id="2211104"/>
    <lineage>
        <taxon>Bacteria</taxon>
        <taxon>Pseudomonadati</taxon>
        <taxon>Pseudomonadota</taxon>
        <taxon>Betaproteobacteria</taxon>
        <taxon>Burkholderiales</taxon>
        <taxon>Burkholderiaceae</taxon>
        <taxon>Paraburkholderia</taxon>
    </lineage>
</organism>
<name>A0A370MZW2_9BURK</name>
<reference evidence="3" key="1">
    <citation type="submission" date="2018-05" db="EMBL/GenBank/DDBJ databases">
        <authorList>
            <person name="Feng T."/>
        </authorList>
    </citation>
    <scope>NUCLEOTIDE SEQUENCE [LARGE SCALE GENOMIC DNA]</scope>
    <source>
        <strain evidence="3">S27</strain>
    </source>
</reference>
<dbReference type="GO" id="GO:0006313">
    <property type="term" value="P:DNA transposition"/>
    <property type="evidence" value="ECO:0007669"/>
    <property type="project" value="InterPro"/>
</dbReference>
<dbReference type="Proteomes" id="UP000254875">
    <property type="component" value="Unassembled WGS sequence"/>
</dbReference>
<feature type="coiled-coil region" evidence="1">
    <location>
        <begin position="82"/>
        <end position="109"/>
    </location>
</feature>
<dbReference type="OrthoDB" id="9810995at2"/>
<dbReference type="Gene3D" id="1.10.10.10">
    <property type="entry name" value="Winged helix-like DNA-binding domain superfamily/Winged helix DNA-binding domain"/>
    <property type="match status" value="1"/>
</dbReference>